<dbReference type="EMBL" id="JBIRPU010000023">
    <property type="protein sequence ID" value="MFI0795970.1"/>
    <property type="molecule type" value="Genomic_DNA"/>
</dbReference>
<gene>
    <name evidence="2" type="ORF">ACH4OY_25295</name>
</gene>
<sequence length="322" mass="35318">MGGGEMLGGFGIDEREEAVYAETLRRRQTTATEVSDALGIAPATVSDCLAKLVSLGLVTGHDNGLHTAVAPDVGLGTLIVQRQAELQRVHGRLAELVAMYRTGSSWPAGQVETITTPEQLATLVDTMERGAQTEVLAFFRPPYILNPDLETFIRFAPTYRYVYERSAFDDSRVPEEIIGLLKSGYEIRIADTLPNKMIVIDRQAVLLPMRLDQTSMHPGFLLIRGESLVRMLVDLFERVWAAATPLRVTAAGLADGAQAMDEVDVLLLTLLLSGLPDKTVAGRLGTSERTVQRRLRRLMKLTGANSRMQLGWYAARSGLIPL</sequence>
<dbReference type="Gene3D" id="1.10.10.10">
    <property type="entry name" value="Winged helix-like DNA-binding domain superfamily/Winged helix DNA-binding domain"/>
    <property type="match status" value="2"/>
</dbReference>
<dbReference type="Pfam" id="PF01978">
    <property type="entry name" value="TrmB"/>
    <property type="match status" value="1"/>
</dbReference>
<dbReference type="RefSeq" id="WP_396683672.1">
    <property type="nucleotide sequence ID" value="NZ_JBIRPU010000023.1"/>
</dbReference>
<reference evidence="2 3" key="1">
    <citation type="submission" date="2024-10" db="EMBL/GenBank/DDBJ databases">
        <title>The Natural Products Discovery Center: Release of the First 8490 Sequenced Strains for Exploring Actinobacteria Biosynthetic Diversity.</title>
        <authorList>
            <person name="Kalkreuter E."/>
            <person name="Kautsar S.A."/>
            <person name="Yang D."/>
            <person name="Bader C.D."/>
            <person name="Teijaro C.N."/>
            <person name="Fluegel L."/>
            <person name="Davis C.M."/>
            <person name="Simpson J.R."/>
            <person name="Lauterbach L."/>
            <person name="Steele A.D."/>
            <person name="Gui C."/>
            <person name="Meng S."/>
            <person name="Li G."/>
            <person name="Viehrig K."/>
            <person name="Ye F."/>
            <person name="Su P."/>
            <person name="Kiefer A.F."/>
            <person name="Nichols A."/>
            <person name="Cepeda A.J."/>
            <person name="Yan W."/>
            <person name="Fan B."/>
            <person name="Jiang Y."/>
            <person name="Adhikari A."/>
            <person name="Zheng C.-J."/>
            <person name="Schuster L."/>
            <person name="Cowan T.M."/>
            <person name="Smanski M.J."/>
            <person name="Chevrette M.G."/>
            <person name="De Carvalho L.P.S."/>
            <person name="Shen B."/>
        </authorList>
    </citation>
    <scope>NUCLEOTIDE SEQUENCE [LARGE SCALE GENOMIC DNA]</scope>
    <source>
        <strain evidence="2 3">NPDC021253</strain>
    </source>
</reference>
<dbReference type="InterPro" id="IPR016032">
    <property type="entry name" value="Sig_transdc_resp-reg_C-effctor"/>
</dbReference>
<dbReference type="Proteomes" id="UP001611075">
    <property type="component" value="Unassembled WGS sequence"/>
</dbReference>
<dbReference type="InterPro" id="IPR036390">
    <property type="entry name" value="WH_DNA-bd_sf"/>
</dbReference>
<protein>
    <submittedName>
        <fullName evidence="2">Helix-turn-helix domain-containing protein</fullName>
    </submittedName>
</protein>
<dbReference type="PANTHER" id="PTHR34293:SF1">
    <property type="entry name" value="HTH-TYPE TRANSCRIPTIONAL REGULATOR TRMBL2"/>
    <property type="match status" value="1"/>
</dbReference>
<dbReference type="InterPro" id="IPR036388">
    <property type="entry name" value="WH-like_DNA-bd_sf"/>
</dbReference>
<name>A0ABW7SS80_9ACTN</name>
<dbReference type="SUPFAM" id="SSF46785">
    <property type="entry name" value="Winged helix' DNA-binding domain"/>
    <property type="match status" value="1"/>
</dbReference>
<keyword evidence="3" id="KW-1185">Reference proteome</keyword>
<dbReference type="InterPro" id="IPR051797">
    <property type="entry name" value="TrmB-like"/>
</dbReference>
<evidence type="ECO:0000313" key="3">
    <source>
        <dbReference type="Proteomes" id="UP001611075"/>
    </source>
</evidence>
<evidence type="ECO:0000313" key="2">
    <source>
        <dbReference type="EMBL" id="MFI0795970.1"/>
    </source>
</evidence>
<evidence type="ECO:0000259" key="1">
    <source>
        <dbReference type="SMART" id="SM00421"/>
    </source>
</evidence>
<dbReference type="SUPFAM" id="SSF46894">
    <property type="entry name" value="C-terminal effector domain of the bipartite response regulators"/>
    <property type="match status" value="1"/>
</dbReference>
<dbReference type="InterPro" id="IPR002831">
    <property type="entry name" value="Tscrpt_reg_TrmB_N"/>
</dbReference>
<organism evidence="2 3">
    <name type="scientific">Micromonospora rubida</name>
    <dbReference type="NCBI Taxonomy" id="2697657"/>
    <lineage>
        <taxon>Bacteria</taxon>
        <taxon>Bacillati</taxon>
        <taxon>Actinomycetota</taxon>
        <taxon>Actinomycetes</taxon>
        <taxon>Micromonosporales</taxon>
        <taxon>Micromonosporaceae</taxon>
        <taxon>Micromonospora</taxon>
    </lineage>
</organism>
<comment type="caution">
    <text evidence="2">The sequence shown here is derived from an EMBL/GenBank/DDBJ whole genome shotgun (WGS) entry which is preliminary data.</text>
</comment>
<dbReference type="PANTHER" id="PTHR34293">
    <property type="entry name" value="HTH-TYPE TRANSCRIPTIONAL REGULATOR TRMBL2"/>
    <property type="match status" value="1"/>
</dbReference>
<feature type="domain" description="HTH luxR-type" evidence="1">
    <location>
        <begin position="257"/>
        <end position="314"/>
    </location>
</feature>
<dbReference type="InterPro" id="IPR000792">
    <property type="entry name" value="Tscrpt_reg_LuxR_C"/>
</dbReference>
<proteinExistence type="predicted"/>
<dbReference type="SMART" id="SM00421">
    <property type="entry name" value="HTH_LUXR"/>
    <property type="match status" value="1"/>
</dbReference>
<accession>A0ABW7SS80</accession>